<organism evidence="7 8">
    <name type="scientific">Symbiodinium pilosum</name>
    <name type="common">Dinoflagellate</name>
    <dbReference type="NCBI Taxonomy" id="2952"/>
    <lineage>
        <taxon>Eukaryota</taxon>
        <taxon>Sar</taxon>
        <taxon>Alveolata</taxon>
        <taxon>Dinophyceae</taxon>
        <taxon>Suessiales</taxon>
        <taxon>Symbiodiniaceae</taxon>
        <taxon>Symbiodinium</taxon>
    </lineage>
</organism>
<dbReference type="InterPro" id="IPR006212">
    <property type="entry name" value="Furin_repeat"/>
</dbReference>
<dbReference type="SUPFAM" id="SSF57184">
    <property type="entry name" value="Growth factor receptor domain"/>
    <property type="match status" value="2"/>
</dbReference>
<dbReference type="InterPro" id="IPR051514">
    <property type="entry name" value="R-spondin"/>
</dbReference>
<keyword evidence="3" id="KW-0732">Signal</keyword>
<accession>A0A812YBH3</accession>
<evidence type="ECO:0000256" key="4">
    <source>
        <dbReference type="ARBA" id="ARBA00023157"/>
    </source>
</evidence>
<name>A0A812YBH3_SYMPI</name>
<dbReference type="EMBL" id="CAJNIZ010047458">
    <property type="protein sequence ID" value="CAE7768210.1"/>
    <property type="molecule type" value="Genomic_DNA"/>
</dbReference>
<keyword evidence="2" id="KW-0964">Secreted</keyword>
<dbReference type="Gene3D" id="2.10.220.10">
    <property type="entry name" value="Hormone Receptor, Insulin-like Growth Factor Receptor 1, Chain A, domain 2"/>
    <property type="match status" value="4"/>
</dbReference>
<dbReference type="PANTHER" id="PTHR46987">
    <property type="entry name" value="NEUROHYPOPHYSIAL HORMONES, N-TERMINAL DOMAIN CONTAINING PROTEIN"/>
    <property type="match status" value="1"/>
</dbReference>
<dbReference type="PANTHER" id="PTHR46987:SF7">
    <property type="entry name" value="TNFR-CYS DOMAIN-CONTAINING PROTEIN"/>
    <property type="match status" value="1"/>
</dbReference>
<keyword evidence="4" id="KW-1015">Disulfide bond</keyword>
<dbReference type="SMART" id="SM00261">
    <property type="entry name" value="FU"/>
    <property type="match status" value="4"/>
</dbReference>
<dbReference type="OrthoDB" id="441583at2759"/>
<evidence type="ECO:0000256" key="5">
    <source>
        <dbReference type="ARBA" id="ARBA00023180"/>
    </source>
</evidence>
<dbReference type="Pfam" id="PF15913">
    <property type="entry name" value="Furin-like_2"/>
    <property type="match status" value="1"/>
</dbReference>
<dbReference type="AlphaFoldDB" id="A0A812YBH3"/>
<protein>
    <submittedName>
        <fullName evidence="7">Pcsk5 protein</fullName>
    </submittedName>
</protein>
<feature type="domain" description="R-spondin Fu-CRD" evidence="6">
    <location>
        <begin position="174"/>
        <end position="239"/>
    </location>
</feature>
<evidence type="ECO:0000256" key="2">
    <source>
        <dbReference type="ARBA" id="ARBA00022525"/>
    </source>
</evidence>
<dbReference type="GO" id="GO:0005576">
    <property type="term" value="C:extracellular region"/>
    <property type="evidence" value="ECO:0007669"/>
    <property type="project" value="UniProtKB-SubCell"/>
</dbReference>
<feature type="non-terminal residue" evidence="7">
    <location>
        <position position="254"/>
    </location>
</feature>
<evidence type="ECO:0000256" key="3">
    <source>
        <dbReference type="ARBA" id="ARBA00022729"/>
    </source>
</evidence>
<sequence>TEQHFCTECKDGLFLTPDGTCSSACPDGFFHLPGEGGIGGVCQRCAENCTKCDWWDSCQECKASRYLTHYHWCTEECPDGFYEEGDGEVGRLCLQCPETCNLCESPAHCIECKNSTYLTPGHQCKGDCPAGFFHEGIWDVGRTCQPCERNCHQCLSATECIQCKNSTFLSEKQDCVEACPPGYYGQGEQIIGNTCHKCSKDCALCDTLETCLECTNNTYLVDDSYCAGECKQGFIETGETINGRFCDELCFWCE</sequence>
<evidence type="ECO:0000313" key="7">
    <source>
        <dbReference type="EMBL" id="CAE7768210.1"/>
    </source>
</evidence>
<dbReference type="InterPro" id="IPR043601">
    <property type="entry name" value="Rspo_Fu-CRD_dom"/>
</dbReference>
<gene>
    <name evidence="7" type="primary">Pcsk5</name>
    <name evidence="7" type="ORF">SPIL2461_LOCUS22569</name>
</gene>
<evidence type="ECO:0000256" key="1">
    <source>
        <dbReference type="ARBA" id="ARBA00004613"/>
    </source>
</evidence>
<evidence type="ECO:0000259" key="6">
    <source>
        <dbReference type="Pfam" id="PF15913"/>
    </source>
</evidence>
<reference evidence="7" key="1">
    <citation type="submission" date="2021-02" db="EMBL/GenBank/DDBJ databases">
        <authorList>
            <person name="Dougan E. K."/>
            <person name="Rhodes N."/>
            <person name="Thang M."/>
            <person name="Chan C."/>
        </authorList>
    </citation>
    <scope>NUCLEOTIDE SEQUENCE</scope>
</reference>
<keyword evidence="8" id="KW-1185">Reference proteome</keyword>
<comment type="subcellular location">
    <subcellularLocation>
        <location evidence="1">Secreted</location>
    </subcellularLocation>
</comment>
<evidence type="ECO:0000313" key="8">
    <source>
        <dbReference type="Proteomes" id="UP000649617"/>
    </source>
</evidence>
<comment type="caution">
    <text evidence="7">The sequence shown here is derived from an EMBL/GenBank/DDBJ whole genome shotgun (WGS) entry which is preliminary data.</text>
</comment>
<dbReference type="InterPro" id="IPR009030">
    <property type="entry name" value="Growth_fac_rcpt_cys_sf"/>
</dbReference>
<proteinExistence type="predicted"/>
<dbReference type="Proteomes" id="UP000649617">
    <property type="component" value="Unassembled WGS sequence"/>
</dbReference>
<keyword evidence="5" id="KW-0325">Glycoprotein</keyword>